<comment type="caution">
    <text evidence="2">The sequence shown here is derived from an EMBL/GenBank/DDBJ whole genome shotgun (WGS) entry which is preliminary data.</text>
</comment>
<name>A0AAD7MHU6_9AGAR</name>
<accession>A0AAD7MHU6</accession>
<feature type="domain" description="ABM" evidence="1">
    <location>
        <begin position="3"/>
        <end position="78"/>
    </location>
</feature>
<dbReference type="PANTHER" id="PTHR38052:SF1">
    <property type="entry name" value="ABM DOMAIN-CONTAINING PROTEIN"/>
    <property type="match status" value="1"/>
</dbReference>
<reference evidence="2" key="1">
    <citation type="submission" date="2023-03" db="EMBL/GenBank/DDBJ databases">
        <title>Massive genome expansion in bonnet fungi (Mycena s.s.) driven by repeated elements and novel gene families across ecological guilds.</title>
        <authorList>
            <consortium name="Lawrence Berkeley National Laboratory"/>
            <person name="Harder C.B."/>
            <person name="Miyauchi S."/>
            <person name="Viragh M."/>
            <person name="Kuo A."/>
            <person name="Thoen E."/>
            <person name="Andreopoulos B."/>
            <person name="Lu D."/>
            <person name="Skrede I."/>
            <person name="Drula E."/>
            <person name="Henrissat B."/>
            <person name="Morin E."/>
            <person name="Kohler A."/>
            <person name="Barry K."/>
            <person name="LaButti K."/>
            <person name="Morin E."/>
            <person name="Salamov A."/>
            <person name="Lipzen A."/>
            <person name="Mereny Z."/>
            <person name="Hegedus B."/>
            <person name="Baldrian P."/>
            <person name="Stursova M."/>
            <person name="Weitz H."/>
            <person name="Taylor A."/>
            <person name="Grigoriev I.V."/>
            <person name="Nagy L.G."/>
            <person name="Martin F."/>
            <person name="Kauserud H."/>
        </authorList>
    </citation>
    <scope>NUCLEOTIDE SEQUENCE</scope>
    <source>
        <strain evidence="2">CBHHK188m</strain>
    </source>
</reference>
<dbReference type="PANTHER" id="PTHR38052">
    <property type="entry name" value="EXPRESSED PROTEIN"/>
    <property type="match status" value="1"/>
</dbReference>
<evidence type="ECO:0000313" key="2">
    <source>
        <dbReference type="EMBL" id="KAJ7718112.1"/>
    </source>
</evidence>
<dbReference type="InterPro" id="IPR011008">
    <property type="entry name" value="Dimeric_a/b-barrel"/>
</dbReference>
<sequence>MVFTLVVHLYAKEGAEVEQKLRTKLTECSRVYSKDKETISWVVLQDDKDPRAWCLVERYVRQSSLKEHAENPYFKTFAPDVGPLLEKPIEELNIQMFNEIDT</sequence>
<gene>
    <name evidence="2" type="ORF">DFH07DRAFT_860530</name>
</gene>
<dbReference type="AlphaFoldDB" id="A0AAD7MHU6"/>
<keyword evidence="3" id="KW-1185">Reference proteome</keyword>
<evidence type="ECO:0000259" key="1">
    <source>
        <dbReference type="Pfam" id="PF03992"/>
    </source>
</evidence>
<dbReference type="EMBL" id="JARJLG010000310">
    <property type="protein sequence ID" value="KAJ7718112.1"/>
    <property type="molecule type" value="Genomic_DNA"/>
</dbReference>
<dbReference type="InterPro" id="IPR007138">
    <property type="entry name" value="ABM_dom"/>
</dbReference>
<organism evidence="2 3">
    <name type="scientific">Mycena maculata</name>
    <dbReference type="NCBI Taxonomy" id="230809"/>
    <lineage>
        <taxon>Eukaryota</taxon>
        <taxon>Fungi</taxon>
        <taxon>Dikarya</taxon>
        <taxon>Basidiomycota</taxon>
        <taxon>Agaricomycotina</taxon>
        <taxon>Agaricomycetes</taxon>
        <taxon>Agaricomycetidae</taxon>
        <taxon>Agaricales</taxon>
        <taxon>Marasmiineae</taxon>
        <taxon>Mycenaceae</taxon>
        <taxon>Mycena</taxon>
    </lineage>
</organism>
<dbReference type="Pfam" id="PF03992">
    <property type="entry name" value="ABM"/>
    <property type="match status" value="1"/>
</dbReference>
<dbReference type="Proteomes" id="UP001215280">
    <property type="component" value="Unassembled WGS sequence"/>
</dbReference>
<evidence type="ECO:0000313" key="3">
    <source>
        <dbReference type="Proteomes" id="UP001215280"/>
    </source>
</evidence>
<dbReference type="Gene3D" id="3.30.70.100">
    <property type="match status" value="1"/>
</dbReference>
<protein>
    <recommendedName>
        <fullName evidence="1">ABM domain-containing protein</fullName>
    </recommendedName>
</protein>
<dbReference type="SUPFAM" id="SSF54909">
    <property type="entry name" value="Dimeric alpha+beta barrel"/>
    <property type="match status" value="1"/>
</dbReference>
<proteinExistence type="predicted"/>